<dbReference type="GO" id="GO:0003906">
    <property type="term" value="F:DNA-(apurinic or apyrimidinic site) endonuclease activity"/>
    <property type="evidence" value="ECO:0007669"/>
    <property type="project" value="TreeGrafter"/>
</dbReference>
<evidence type="ECO:0000313" key="10">
    <source>
        <dbReference type="Proteomes" id="UP000030755"/>
    </source>
</evidence>
<comment type="cofactor">
    <cofactor evidence="1">
        <name>Zn(2+)</name>
        <dbReference type="ChEBI" id="CHEBI:29105"/>
    </cofactor>
</comment>
<dbReference type="GO" id="GO:0008270">
    <property type="term" value="F:zinc ion binding"/>
    <property type="evidence" value="ECO:0007669"/>
    <property type="project" value="InterPro"/>
</dbReference>
<dbReference type="InterPro" id="IPR018246">
    <property type="entry name" value="AP_endonuc_F2_Zn_BS"/>
</dbReference>
<dbReference type="STRING" id="988480.A0A075AQP9"/>
<dbReference type="Pfam" id="PF01261">
    <property type="entry name" value="AP_endonuc_2"/>
    <property type="match status" value="1"/>
</dbReference>
<evidence type="ECO:0000256" key="1">
    <source>
        <dbReference type="ARBA" id="ARBA00001947"/>
    </source>
</evidence>
<dbReference type="PROSITE" id="PS00729">
    <property type="entry name" value="AP_NUCLEASE_F2_1"/>
    <property type="match status" value="1"/>
</dbReference>
<dbReference type="GO" id="GO:0006284">
    <property type="term" value="P:base-excision repair"/>
    <property type="evidence" value="ECO:0007669"/>
    <property type="project" value="TreeGrafter"/>
</dbReference>
<evidence type="ECO:0000313" key="9">
    <source>
        <dbReference type="EMBL" id="EPZ32500.1"/>
    </source>
</evidence>
<dbReference type="GO" id="GO:0005634">
    <property type="term" value="C:nucleus"/>
    <property type="evidence" value="ECO:0007669"/>
    <property type="project" value="TreeGrafter"/>
</dbReference>
<dbReference type="GO" id="GO:0008081">
    <property type="term" value="F:phosphoric diester hydrolase activity"/>
    <property type="evidence" value="ECO:0007669"/>
    <property type="project" value="TreeGrafter"/>
</dbReference>
<dbReference type="AlphaFoldDB" id="A0A075AQP9"/>
<evidence type="ECO:0000256" key="7">
    <source>
        <dbReference type="ARBA" id="ARBA00023204"/>
    </source>
</evidence>
<keyword evidence="10" id="KW-1185">Reference proteome</keyword>
<dbReference type="OrthoDB" id="7663182at2759"/>
<evidence type="ECO:0000256" key="4">
    <source>
        <dbReference type="ARBA" id="ARBA00022763"/>
    </source>
</evidence>
<evidence type="ECO:0000256" key="5">
    <source>
        <dbReference type="ARBA" id="ARBA00022801"/>
    </source>
</evidence>
<dbReference type="GO" id="GO:0003677">
    <property type="term" value="F:DNA binding"/>
    <property type="evidence" value="ECO:0007669"/>
    <property type="project" value="InterPro"/>
</dbReference>
<keyword evidence="4" id="KW-0227">DNA damage</keyword>
<dbReference type="PANTHER" id="PTHR21445:SF0">
    <property type="entry name" value="APURINIC-APYRIMIDINIC ENDONUCLEASE"/>
    <property type="match status" value="1"/>
</dbReference>
<dbReference type="PANTHER" id="PTHR21445">
    <property type="entry name" value="ENDONUCLEASE IV ENDODEOXYRIBONUCLEASE IV"/>
    <property type="match status" value="1"/>
</dbReference>
<evidence type="ECO:0000259" key="8">
    <source>
        <dbReference type="Pfam" id="PF01261"/>
    </source>
</evidence>
<sequence>MATIRLSKECRWVGAHVSAAKGLQNAVFNCMKIKGNAFALFLKSQRKWSSPPLDPTIVEKFKKACCDYKFNPENILPHGSYLINLGNPDSEKREKSYDAFLDDLKRCEQLNIKYYNFHPGSTVGQCKPIESIKNIAACINRAH</sequence>
<dbReference type="HOGENOM" id="CLU_136339_0_0_1"/>
<reference evidence="9 10" key="1">
    <citation type="journal article" date="2013" name="Curr. Biol.">
        <title>Shared signatures of parasitism and phylogenomics unite Cryptomycota and microsporidia.</title>
        <authorList>
            <person name="James T.Y."/>
            <person name="Pelin A."/>
            <person name="Bonen L."/>
            <person name="Ahrendt S."/>
            <person name="Sain D."/>
            <person name="Corradi N."/>
            <person name="Stajich J.E."/>
        </authorList>
    </citation>
    <scope>NUCLEOTIDE SEQUENCE [LARGE SCALE GENOMIC DNA]</scope>
    <source>
        <strain evidence="9 10">CSF55</strain>
    </source>
</reference>
<protein>
    <submittedName>
        <fullName evidence="9">Endodeoxyribonuclease IV domain-containing protein</fullName>
    </submittedName>
</protein>
<dbReference type="InterPro" id="IPR013022">
    <property type="entry name" value="Xyl_isomerase-like_TIM-brl"/>
</dbReference>
<dbReference type="InterPro" id="IPR001719">
    <property type="entry name" value="AP_endonuc_2"/>
</dbReference>
<comment type="similarity">
    <text evidence="2">Belongs to the AP endonuclease 2 family.</text>
</comment>
<name>A0A075AQP9_ROZAC</name>
<dbReference type="Gene3D" id="3.20.20.150">
    <property type="entry name" value="Divalent-metal-dependent TIM barrel enzymes"/>
    <property type="match status" value="1"/>
</dbReference>
<dbReference type="InterPro" id="IPR036237">
    <property type="entry name" value="Xyl_isomerase-like_sf"/>
</dbReference>
<feature type="non-terminal residue" evidence="9">
    <location>
        <position position="143"/>
    </location>
</feature>
<proteinExistence type="inferred from homology"/>
<evidence type="ECO:0000256" key="2">
    <source>
        <dbReference type="ARBA" id="ARBA00005340"/>
    </source>
</evidence>
<dbReference type="NCBIfam" id="TIGR00587">
    <property type="entry name" value="nfo"/>
    <property type="match status" value="1"/>
</dbReference>
<evidence type="ECO:0000256" key="6">
    <source>
        <dbReference type="ARBA" id="ARBA00022833"/>
    </source>
</evidence>
<dbReference type="SUPFAM" id="SSF51658">
    <property type="entry name" value="Xylose isomerase-like"/>
    <property type="match status" value="1"/>
</dbReference>
<gene>
    <name evidence="9" type="ORF">O9G_004408</name>
</gene>
<dbReference type="OMA" id="PNISICI"/>
<evidence type="ECO:0000256" key="3">
    <source>
        <dbReference type="ARBA" id="ARBA00022723"/>
    </source>
</evidence>
<feature type="domain" description="Xylose isomerase-like TIM barrel" evidence="8">
    <location>
        <begin position="36"/>
        <end position="142"/>
    </location>
</feature>
<dbReference type="Proteomes" id="UP000030755">
    <property type="component" value="Unassembled WGS sequence"/>
</dbReference>
<organism evidence="9 10">
    <name type="scientific">Rozella allomycis (strain CSF55)</name>
    <dbReference type="NCBI Taxonomy" id="988480"/>
    <lineage>
        <taxon>Eukaryota</taxon>
        <taxon>Fungi</taxon>
        <taxon>Fungi incertae sedis</taxon>
        <taxon>Cryptomycota</taxon>
        <taxon>Cryptomycota incertae sedis</taxon>
        <taxon>Rozella</taxon>
    </lineage>
</organism>
<dbReference type="GO" id="GO:0005739">
    <property type="term" value="C:mitochondrion"/>
    <property type="evidence" value="ECO:0007669"/>
    <property type="project" value="TreeGrafter"/>
</dbReference>
<dbReference type="SMART" id="SM00518">
    <property type="entry name" value="AP2Ec"/>
    <property type="match status" value="1"/>
</dbReference>
<dbReference type="EMBL" id="KE561146">
    <property type="protein sequence ID" value="EPZ32500.1"/>
    <property type="molecule type" value="Genomic_DNA"/>
</dbReference>
<keyword evidence="6" id="KW-0862">Zinc</keyword>
<keyword evidence="5" id="KW-0378">Hydrolase</keyword>
<accession>A0A075AQP9</accession>
<keyword evidence="7" id="KW-0234">DNA repair</keyword>
<keyword evidence="3" id="KW-0479">Metal-binding</keyword>
<dbReference type="PROSITE" id="PS51432">
    <property type="entry name" value="AP_NUCLEASE_F2_4"/>
    <property type="match status" value="1"/>
</dbReference>